<proteinExistence type="predicted"/>
<reference evidence="1 2" key="1">
    <citation type="submission" date="2018-05" db="EMBL/GenBank/DDBJ databases">
        <title>Genome sequencing of Flavobacterium sp. HYN0056.</title>
        <authorList>
            <person name="Yi H."/>
            <person name="Baek C."/>
        </authorList>
    </citation>
    <scope>NUCLEOTIDE SEQUENCE [LARGE SCALE GENOMIC DNA]</scope>
    <source>
        <strain evidence="1 2">HYN0056</strain>
    </source>
</reference>
<protein>
    <submittedName>
        <fullName evidence="1">Uncharacterized protein</fullName>
    </submittedName>
</protein>
<organism evidence="1 2">
    <name type="scientific">Flavobacterium crocinum</name>
    <dbReference type="NCBI Taxonomy" id="2183896"/>
    <lineage>
        <taxon>Bacteria</taxon>
        <taxon>Pseudomonadati</taxon>
        <taxon>Bacteroidota</taxon>
        <taxon>Flavobacteriia</taxon>
        <taxon>Flavobacteriales</taxon>
        <taxon>Flavobacteriaceae</taxon>
        <taxon>Flavobacterium</taxon>
    </lineage>
</organism>
<dbReference type="Proteomes" id="UP000245250">
    <property type="component" value="Chromosome"/>
</dbReference>
<dbReference type="KEGG" id="fcr:HYN56_11330"/>
<evidence type="ECO:0000313" key="2">
    <source>
        <dbReference type="Proteomes" id="UP000245250"/>
    </source>
</evidence>
<dbReference type="EMBL" id="CP029255">
    <property type="protein sequence ID" value="AWK04784.1"/>
    <property type="molecule type" value="Genomic_DNA"/>
</dbReference>
<dbReference type="AlphaFoldDB" id="A0A2S1YL40"/>
<evidence type="ECO:0000313" key="1">
    <source>
        <dbReference type="EMBL" id="AWK04784.1"/>
    </source>
</evidence>
<name>A0A2S1YL40_9FLAO</name>
<gene>
    <name evidence="1" type="ORF">HYN56_11330</name>
</gene>
<keyword evidence="2" id="KW-1185">Reference proteome</keyword>
<accession>A0A2S1YL40</accession>
<sequence>MNEKITIKGNKIKILEGYQDNDQINILMILLIIKYSVNGKTLSVPLKKIAFILDAVKKNVSVKKLSTLLSSPWEISGSLRKNIILSHEKKYLVIKDNNGVISFGLSITGLSIVTEVEENNIMPEIRKEIMKWCKAVSMTELKKQQLIW</sequence>
<dbReference type="OrthoDB" id="1260285at2"/>
<dbReference type="RefSeq" id="WP_109192268.1">
    <property type="nucleotide sequence ID" value="NZ_CP029255.1"/>
</dbReference>